<evidence type="ECO:0000313" key="1">
    <source>
        <dbReference type="EMBL" id="KAJ7039283.1"/>
    </source>
</evidence>
<proteinExistence type="predicted"/>
<reference evidence="1" key="1">
    <citation type="submission" date="2023-03" db="EMBL/GenBank/DDBJ databases">
        <title>Massive genome expansion in bonnet fungi (Mycena s.s.) driven by repeated elements and novel gene families across ecological guilds.</title>
        <authorList>
            <consortium name="Lawrence Berkeley National Laboratory"/>
            <person name="Harder C.B."/>
            <person name="Miyauchi S."/>
            <person name="Viragh M."/>
            <person name="Kuo A."/>
            <person name="Thoen E."/>
            <person name="Andreopoulos B."/>
            <person name="Lu D."/>
            <person name="Skrede I."/>
            <person name="Drula E."/>
            <person name="Henrissat B."/>
            <person name="Morin E."/>
            <person name="Kohler A."/>
            <person name="Barry K."/>
            <person name="LaButti K."/>
            <person name="Morin E."/>
            <person name="Salamov A."/>
            <person name="Lipzen A."/>
            <person name="Mereny Z."/>
            <person name="Hegedus B."/>
            <person name="Baldrian P."/>
            <person name="Stursova M."/>
            <person name="Weitz H."/>
            <person name="Taylor A."/>
            <person name="Grigoriev I.V."/>
            <person name="Nagy L.G."/>
            <person name="Martin F."/>
            <person name="Kauserud H."/>
        </authorList>
    </citation>
    <scope>NUCLEOTIDE SEQUENCE</scope>
    <source>
        <strain evidence="1">CBHHK200</strain>
    </source>
</reference>
<evidence type="ECO:0000313" key="2">
    <source>
        <dbReference type="Proteomes" id="UP001218188"/>
    </source>
</evidence>
<keyword evidence="2" id="KW-1185">Reference proteome</keyword>
<gene>
    <name evidence="1" type="ORF">C8F04DRAFT_1254988</name>
</gene>
<protein>
    <submittedName>
        <fullName evidence="1">Uncharacterized protein</fullName>
    </submittedName>
</protein>
<organism evidence="1 2">
    <name type="scientific">Mycena alexandri</name>
    <dbReference type="NCBI Taxonomy" id="1745969"/>
    <lineage>
        <taxon>Eukaryota</taxon>
        <taxon>Fungi</taxon>
        <taxon>Dikarya</taxon>
        <taxon>Basidiomycota</taxon>
        <taxon>Agaricomycotina</taxon>
        <taxon>Agaricomycetes</taxon>
        <taxon>Agaricomycetidae</taxon>
        <taxon>Agaricales</taxon>
        <taxon>Marasmiineae</taxon>
        <taxon>Mycenaceae</taxon>
        <taxon>Mycena</taxon>
    </lineage>
</organism>
<sequence>MPAPWLTVSLVPSYLSRPPFGTALLPACSCIPPRSSIPRILNASSSDTSCRSWVPCPAIFSASRPLRALVHPAVPTLRSRRFPLPSSIVRSLGDLNVTSGKMFDIAARCLLTLAPPRPSETPRGSLFPAALQRRAQPRRPCCPTGQSLWHCCLSFPALVACLGIGYGLRFHRALSRSAPHFSTMCTPNVLTHTSCGFLGVAGPRSDPQELAKTLWTAKRGQEMENEGRW</sequence>
<name>A0AAD6T4H5_9AGAR</name>
<dbReference type="Proteomes" id="UP001218188">
    <property type="component" value="Unassembled WGS sequence"/>
</dbReference>
<comment type="caution">
    <text evidence="1">The sequence shown here is derived from an EMBL/GenBank/DDBJ whole genome shotgun (WGS) entry which is preliminary data.</text>
</comment>
<dbReference type="EMBL" id="JARJCM010000027">
    <property type="protein sequence ID" value="KAJ7039283.1"/>
    <property type="molecule type" value="Genomic_DNA"/>
</dbReference>
<accession>A0AAD6T4H5</accession>
<dbReference type="AlphaFoldDB" id="A0AAD6T4H5"/>